<sequence>MSQKVFITGATGYIGSALSERLARVGFEMYGLTRTAERARGLSARGVVPVFGDLKRPETYLAILKNCDAAVHAAFDNENGPAALDHKALEAFRAAAQDGRLRRLLYTSGVWVHGDTAGEVVDENTPLNPLELVTWRAAHEEAIIDLLSYEVEAVIFRPGIVYGESRGIIGAMFDEARDRGPVSYPGDGSQHWVLVHRDDVAEAYALGLEHAQGDERYLLGDGSSHTAREVAEAIAAATGAKARSWDADEVVKKLGAYGRALLASQKVSSAKARRELGWVPRHTSFVNEVQSLYQEWRGPAEASVT</sequence>
<evidence type="ECO:0000313" key="2">
    <source>
        <dbReference type="EMBL" id="TMQ51726.1"/>
    </source>
</evidence>
<organism evidence="2 3">
    <name type="scientific">Eiseniibacteriota bacterium</name>
    <dbReference type="NCBI Taxonomy" id="2212470"/>
    <lineage>
        <taxon>Bacteria</taxon>
        <taxon>Candidatus Eiseniibacteriota</taxon>
    </lineage>
</organism>
<proteinExistence type="predicted"/>
<protein>
    <submittedName>
        <fullName evidence="2">NAD-dependent epimerase/dehydratase family protein</fullName>
    </submittedName>
</protein>
<dbReference type="Gene3D" id="3.40.50.720">
    <property type="entry name" value="NAD(P)-binding Rossmann-like Domain"/>
    <property type="match status" value="1"/>
</dbReference>
<dbReference type="InterPro" id="IPR001509">
    <property type="entry name" value="Epimerase_deHydtase"/>
</dbReference>
<dbReference type="InterPro" id="IPR051783">
    <property type="entry name" value="NAD(P)-dependent_oxidoreduct"/>
</dbReference>
<gene>
    <name evidence="2" type="ORF">E6K73_05010</name>
</gene>
<dbReference type="SUPFAM" id="SSF51735">
    <property type="entry name" value="NAD(P)-binding Rossmann-fold domains"/>
    <property type="match status" value="1"/>
</dbReference>
<dbReference type="GO" id="GO:0005737">
    <property type="term" value="C:cytoplasm"/>
    <property type="evidence" value="ECO:0007669"/>
    <property type="project" value="TreeGrafter"/>
</dbReference>
<dbReference type="PANTHER" id="PTHR48079">
    <property type="entry name" value="PROTEIN YEEZ"/>
    <property type="match status" value="1"/>
</dbReference>
<dbReference type="EMBL" id="VBOT01000056">
    <property type="protein sequence ID" value="TMQ51726.1"/>
    <property type="molecule type" value="Genomic_DNA"/>
</dbReference>
<reference evidence="2 3" key="1">
    <citation type="journal article" date="2019" name="Nat. Microbiol.">
        <title>Mediterranean grassland soil C-N compound turnover is dependent on rainfall and depth, and is mediated by genomically divergent microorganisms.</title>
        <authorList>
            <person name="Diamond S."/>
            <person name="Andeer P.F."/>
            <person name="Li Z."/>
            <person name="Crits-Christoph A."/>
            <person name="Burstein D."/>
            <person name="Anantharaman K."/>
            <person name="Lane K.R."/>
            <person name="Thomas B.C."/>
            <person name="Pan C."/>
            <person name="Northen T.R."/>
            <person name="Banfield J.F."/>
        </authorList>
    </citation>
    <scope>NUCLEOTIDE SEQUENCE [LARGE SCALE GENOMIC DNA]</scope>
    <source>
        <strain evidence="2">WS_3</strain>
    </source>
</reference>
<comment type="caution">
    <text evidence="2">The sequence shown here is derived from an EMBL/GenBank/DDBJ whole genome shotgun (WGS) entry which is preliminary data.</text>
</comment>
<accession>A0A538SK29</accession>
<feature type="domain" description="NAD-dependent epimerase/dehydratase" evidence="1">
    <location>
        <begin position="5"/>
        <end position="219"/>
    </location>
</feature>
<dbReference type="AlphaFoldDB" id="A0A538SK29"/>
<dbReference type="GO" id="GO:0004029">
    <property type="term" value="F:aldehyde dehydrogenase (NAD+) activity"/>
    <property type="evidence" value="ECO:0007669"/>
    <property type="project" value="TreeGrafter"/>
</dbReference>
<dbReference type="PANTHER" id="PTHR48079:SF6">
    <property type="entry name" value="NAD(P)-BINDING DOMAIN-CONTAINING PROTEIN-RELATED"/>
    <property type="match status" value="1"/>
</dbReference>
<dbReference type="Proteomes" id="UP000320184">
    <property type="component" value="Unassembled WGS sequence"/>
</dbReference>
<name>A0A538SK29_UNCEI</name>
<evidence type="ECO:0000259" key="1">
    <source>
        <dbReference type="Pfam" id="PF01370"/>
    </source>
</evidence>
<dbReference type="Pfam" id="PF01370">
    <property type="entry name" value="Epimerase"/>
    <property type="match status" value="1"/>
</dbReference>
<evidence type="ECO:0000313" key="3">
    <source>
        <dbReference type="Proteomes" id="UP000320184"/>
    </source>
</evidence>
<dbReference type="InterPro" id="IPR036291">
    <property type="entry name" value="NAD(P)-bd_dom_sf"/>
</dbReference>